<dbReference type="PANTHER" id="PTHR21064">
    <property type="entry name" value="AMINOGLYCOSIDE PHOSPHOTRANSFERASE DOMAIN-CONTAINING PROTEIN-RELATED"/>
    <property type="match status" value="1"/>
</dbReference>
<name>U5NBL6_9BURK</name>
<dbReference type="InterPro" id="IPR005280">
    <property type="entry name" value="Homoserine_kinase_II"/>
</dbReference>
<dbReference type="PANTHER" id="PTHR21064:SF6">
    <property type="entry name" value="AMINOGLYCOSIDE PHOSPHOTRANSFERASE DOMAIN-CONTAINING PROTEIN"/>
    <property type="match status" value="1"/>
</dbReference>
<keyword evidence="4 8" id="KW-0547">Nucleotide-binding</keyword>
<dbReference type="OrthoDB" id="9777460at2"/>
<keyword evidence="5 8" id="KW-0418">Kinase</keyword>
<organism evidence="10 11">
    <name type="scientific">Candidatus Symbiobacter mobilis CR</name>
    <dbReference type="NCBI Taxonomy" id="946483"/>
    <lineage>
        <taxon>Bacteria</taxon>
        <taxon>Pseudomonadati</taxon>
        <taxon>Pseudomonadota</taxon>
        <taxon>Betaproteobacteria</taxon>
        <taxon>Burkholderiales</taxon>
        <taxon>Comamonadaceae</taxon>
    </lineage>
</organism>
<keyword evidence="1 8" id="KW-0028">Amino-acid biosynthesis</keyword>
<dbReference type="RefSeq" id="WP_022773382.1">
    <property type="nucleotide sequence ID" value="NC_022576.1"/>
</dbReference>
<keyword evidence="3 8" id="KW-0791">Threonine biosynthesis</keyword>
<dbReference type="EMBL" id="CP004885">
    <property type="protein sequence ID" value="AGX87633.1"/>
    <property type="molecule type" value="Genomic_DNA"/>
</dbReference>
<dbReference type="InterPro" id="IPR050249">
    <property type="entry name" value="Pseudomonas-type_ThrB"/>
</dbReference>
<feature type="domain" description="Aminoglycoside phosphotransferase" evidence="9">
    <location>
        <begin position="223"/>
        <end position="278"/>
    </location>
</feature>
<gene>
    <name evidence="8 10" type="primary">thrB</name>
    <name evidence="10" type="ORF">Cenrod_1548</name>
</gene>
<proteinExistence type="inferred from homology"/>
<dbReference type="eggNOG" id="COG2334">
    <property type="taxonomic scope" value="Bacteria"/>
</dbReference>
<dbReference type="EC" id="2.7.1.39" evidence="8"/>
<evidence type="ECO:0000256" key="3">
    <source>
        <dbReference type="ARBA" id="ARBA00022697"/>
    </source>
</evidence>
<dbReference type="PATRIC" id="fig|946483.4.peg.1567"/>
<dbReference type="InterPro" id="IPR002575">
    <property type="entry name" value="Aminoglycoside_PTrfase"/>
</dbReference>
<comment type="catalytic activity">
    <reaction evidence="8">
        <text>L-homoserine + ATP = O-phospho-L-homoserine + ADP + H(+)</text>
        <dbReference type="Rhea" id="RHEA:13985"/>
        <dbReference type="ChEBI" id="CHEBI:15378"/>
        <dbReference type="ChEBI" id="CHEBI:30616"/>
        <dbReference type="ChEBI" id="CHEBI:57476"/>
        <dbReference type="ChEBI" id="CHEBI:57590"/>
        <dbReference type="ChEBI" id="CHEBI:456216"/>
        <dbReference type="EC" id="2.7.1.39"/>
    </reaction>
</comment>
<dbReference type="HAMAP" id="MF_00301">
    <property type="entry name" value="Homoser_kinase_2"/>
    <property type="match status" value="1"/>
</dbReference>
<sequence length="337" mass="37448">MAVYTEVSFAQASELLSGLGLGTLRDMQGCPGGIENTNYFVTTERDGVPHGYVLTLFERLDFDQLPFYLRLMEHLALRCIPVPRPHANARGELVFRMQGKPASVVDRLRGSAAMRPGSRHCAQVGVTLARMHLAGHDFPLYQPHLRGLPWCIDTAEVVRGHLDAEQATLLDAEIALQRQTLPAYAALPRGPIHADLFRDNVLFADAGVEGNPEGGPDGDLATGPVLSGVFDFYFAGIDTWLFDLAVTLNDWCVDPQTGAEDPVLSAVLIDAYDAVRPLEAAERELLVPMLRAGALRFWLSRLWDWYLPRDAKLLRAHDPRHFERVLRHRAARKGPSR</sequence>
<dbReference type="AlphaFoldDB" id="U5NBL6"/>
<evidence type="ECO:0000256" key="5">
    <source>
        <dbReference type="ARBA" id="ARBA00022777"/>
    </source>
</evidence>
<evidence type="ECO:0000259" key="9">
    <source>
        <dbReference type="Pfam" id="PF01636"/>
    </source>
</evidence>
<evidence type="ECO:0000256" key="1">
    <source>
        <dbReference type="ARBA" id="ARBA00022605"/>
    </source>
</evidence>
<reference evidence="10 11" key="1">
    <citation type="journal article" date="2013" name="Genome Biol.">
        <title>Genomic analysis reveals key aspects of prokaryotic symbiosis in the phototrophic consortium "Chlorochromatium aggregatum".</title>
        <authorList>
            <person name="Liu Z."/>
            <person name="Muller J."/>
            <person name="Li T."/>
            <person name="Alvey R.M."/>
            <person name="Vogl K."/>
            <person name="Frigaard N.U."/>
            <person name="Rockwell N.C."/>
            <person name="Boyd E.S."/>
            <person name="Tomsho L.P."/>
            <person name="Schuster S.C."/>
            <person name="Henke P."/>
            <person name="Rohde M."/>
            <person name="Overmann J."/>
            <person name="Bryant D.A."/>
        </authorList>
    </citation>
    <scope>NUCLEOTIDE SEQUENCE [LARGE SCALE GENOMIC DNA]</scope>
    <source>
        <strain evidence="10">CR</strain>
    </source>
</reference>
<accession>U5NBL6</accession>
<protein>
    <recommendedName>
        <fullName evidence="8">Homoserine kinase</fullName>
        <shortName evidence="8">HK</shortName>
        <shortName evidence="8">HSK</shortName>
        <ecNumber evidence="8">2.7.1.39</ecNumber>
    </recommendedName>
</protein>
<evidence type="ECO:0000256" key="2">
    <source>
        <dbReference type="ARBA" id="ARBA00022679"/>
    </source>
</evidence>
<dbReference type="InterPro" id="IPR011009">
    <property type="entry name" value="Kinase-like_dom_sf"/>
</dbReference>
<comment type="pathway">
    <text evidence="8">Amino-acid biosynthesis; L-threonine biosynthesis; L-threonine from L-aspartate: step 4/5.</text>
</comment>
<dbReference type="HOGENOM" id="CLU_053300_0_0_4"/>
<evidence type="ECO:0000256" key="4">
    <source>
        <dbReference type="ARBA" id="ARBA00022741"/>
    </source>
</evidence>
<dbReference type="Gene3D" id="3.30.200.20">
    <property type="entry name" value="Phosphorylase Kinase, domain 1"/>
    <property type="match status" value="1"/>
</dbReference>
<dbReference type="Gene3D" id="3.90.1200.10">
    <property type="match status" value="1"/>
</dbReference>
<dbReference type="CDD" id="cd05153">
    <property type="entry name" value="HomoserineK_II"/>
    <property type="match status" value="1"/>
</dbReference>
<dbReference type="GO" id="GO:0009088">
    <property type="term" value="P:threonine biosynthetic process"/>
    <property type="evidence" value="ECO:0007669"/>
    <property type="project" value="UniProtKB-UniRule"/>
</dbReference>
<dbReference type="SUPFAM" id="SSF56112">
    <property type="entry name" value="Protein kinase-like (PK-like)"/>
    <property type="match status" value="1"/>
</dbReference>
<dbReference type="NCBIfam" id="NF003558">
    <property type="entry name" value="PRK05231.1"/>
    <property type="match status" value="1"/>
</dbReference>
<keyword evidence="6 8" id="KW-0067">ATP-binding</keyword>
<feature type="domain" description="Aminoglycoside phosphotransferase" evidence="9">
    <location>
        <begin position="28"/>
        <end position="208"/>
    </location>
</feature>
<comment type="similarity">
    <text evidence="7 8">Belongs to the pseudomonas-type ThrB family.</text>
</comment>
<dbReference type="STRING" id="946483.Cenrod_1548"/>
<dbReference type="Proteomes" id="UP000017184">
    <property type="component" value="Chromosome"/>
</dbReference>
<evidence type="ECO:0000313" key="10">
    <source>
        <dbReference type="EMBL" id="AGX87633.1"/>
    </source>
</evidence>
<dbReference type="Pfam" id="PF01636">
    <property type="entry name" value="APH"/>
    <property type="match status" value="2"/>
</dbReference>
<evidence type="ECO:0000256" key="6">
    <source>
        <dbReference type="ARBA" id="ARBA00022840"/>
    </source>
</evidence>
<dbReference type="UniPathway" id="UPA00050">
    <property type="reaction ID" value="UER00064"/>
</dbReference>
<dbReference type="GO" id="GO:0004413">
    <property type="term" value="F:homoserine kinase activity"/>
    <property type="evidence" value="ECO:0007669"/>
    <property type="project" value="UniProtKB-UniRule"/>
</dbReference>
<keyword evidence="11" id="KW-1185">Reference proteome</keyword>
<evidence type="ECO:0000256" key="8">
    <source>
        <dbReference type="HAMAP-Rule" id="MF_00301"/>
    </source>
</evidence>
<keyword evidence="2 8" id="KW-0808">Transferase</keyword>
<dbReference type="KEGG" id="cbx:Cenrod_1548"/>
<dbReference type="GO" id="GO:0005524">
    <property type="term" value="F:ATP binding"/>
    <property type="evidence" value="ECO:0007669"/>
    <property type="project" value="UniProtKB-KW"/>
</dbReference>
<evidence type="ECO:0000313" key="11">
    <source>
        <dbReference type="Proteomes" id="UP000017184"/>
    </source>
</evidence>
<evidence type="ECO:0000256" key="7">
    <source>
        <dbReference type="ARBA" id="ARBA00038240"/>
    </source>
</evidence>